<reference evidence="2" key="2">
    <citation type="journal article" date="2022" name="Microbiol. Resour. Announc.">
        <title>Genome Sequence of Cupriavidus campinensis Strain G5, a Member of a Bacterial Consortium Capable of Polyethylene Degradation.</title>
        <authorList>
            <person name="Schneider B."/>
            <person name="Pfeiffer F."/>
            <person name="Dyall-Smith M."/>
            <person name="Kunte H.J."/>
        </authorList>
    </citation>
    <scope>NUCLEOTIDE SEQUENCE</scope>
    <source>
        <strain evidence="2">G5</strain>
    </source>
</reference>
<dbReference type="AlphaFoldDB" id="A0AAE9HZB6"/>
<gene>
    <name evidence="1" type="ORF">FGG12_12005</name>
    <name evidence="2" type="ORF">M5D45_13365</name>
</gene>
<dbReference type="KEGG" id="ccam:M5D45_13365"/>
<organism evidence="2 4">
    <name type="scientific">Cupriavidus campinensis</name>
    <dbReference type="NCBI Taxonomy" id="151783"/>
    <lineage>
        <taxon>Bacteria</taxon>
        <taxon>Pseudomonadati</taxon>
        <taxon>Pseudomonadota</taxon>
        <taxon>Betaproteobacteria</taxon>
        <taxon>Burkholderiales</taxon>
        <taxon>Burkholderiaceae</taxon>
        <taxon>Cupriavidus</taxon>
    </lineage>
</organism>
<keyword evidence="3" id="KW-1185">Reference proteome</keyword>
<name>A0AAE9HZB6_9BURK</name>
<evidence type="ECO:0000313" key="1">
    <source>
        <dbReference type="EMBL" id="TSP12316.1"/>
    </source>
</evidence>
<reference evidence="2" key="3">
    <citation type="submission" date="2022-05" db="EMBL/GenBank/DDBJ databases">
        <authorList>
            <person name="Kunte H.-J."/>
        </authorList>
    </citation>
    <scope>NUCLEOTIDE SEQUENCE</scope>
    <source>
        <strain evidence="2">G5</strain>
    </source>
</reference>
<accession>A0AAE9HZB6</accession>
<dbReference type="EMBL" id="CP097330">
    <property type="protein sequence ID" value="URF03503.1"/>
    <property type="molecule type" value="Genomic_DNA"/>
</dbReference>
<proteinExistence type="predicted"/>
<protein>
    <submittedName>
        <fullName evidence="2">Uncharacterized protein</fullName>
    </submittedName>
</protein>
<evidence type="ECO:0000313" key="4">
    <source>
        <dbReference type="Proteomes" id="UP001056132"/>
    </source>
</evidence>
<evidence type="ECO:0000313" key="2">
    <source>
        <dbReference type="EMBL" id="URF03503.1"/>
    </source>
</evidence>
<evidence type="ECO:0000313" key="3">
    <source>
        <dbReference type="Proteomes" id="UP000318943"/>
    </source>
</evidence>
<dbReference type="Proteomes" id="UP000318943">
    <property type="component" value="Unassembled WGS sequence"/>
</dbReference>
<dbReference type="RefSeq" id="WP_144197901.1">
    <property type="nucleotide sequence ID" value="NZ_CAJPVH010000034.1"/>
</dbReference>
<dbReference type="EMBL" id="VCIZ01000006">
    <property type="protein sequence ID" value="TSP12316.1"/>
    <property type="molecule type" value="Genomic_DNA"/>
</dbReference>
<reference evidence="1 3" key="1">
    <citation type="submission" date="2019-05" db="EMBL/GenBank/DDBJ databases">
        <title>Whole genome sequence analysis of Cupriavidus campinensis S14E4C strain.</title>
        <authorList>
            <person name="Abbaszade G."/>
            <person name="Szabo A."/>
            <person name="Toumi M."/>
            <person name="Toth E."/>
        </authorList>
    </citation>
    <scope>NUCLEOTIDE SEQUENCE [LARGE SCALE GENOMIC DNA]</scope>
    <source>
        <strain evidence="1 3">S14E4C</strain>
    </source>
</reference>
<sequence length="105" mass="11831">MLYRGTKDETFVRQALSQADYSCGRWIANQRFFDKPEDSELDPQAKAAIIIAVAIYVETARLDQNELQGALALRTVGEAHRLIDRLHPLTFGGWNGLSGLSRRLK</sequence>
<dbReference type="Proteomes" id="UP001056132">
    <property type="component" value="Chromosome 1"/>
</dbReference>